<feature type="domain" description="SEC7" evidence="7">
    <location>
        <begin position="454"/>
        <end position="647"/>
    </location>
</feature>
<evidence type="ECO:0000256" key="3">
    <source>
        <dbReference type="ARBA" id="ARBA00022490"/>
    </source>
</evidence>
<evidence type="ECO:0000313" key="9">
    <source>
        <dbReference type="WBParaSite" id="PTRK_0000744200.1"/>
    </source>
</evidence>
<dbReference type="PANTHER" id="PTHR10663">
    <property type="entry name" value="GUANYL-NUCLEOTIDE EXCHANGE FACTOR"/>
    <property type="match status" value="1"/>
</dbReference>
<evidence type="ECO:0000256" key="6">
    <source>
        <dbReference type="SAM" id="MobiDB-lite"/>
    </source>
</evidence>
<dbReference type="CDD" id="cd00171">
    <property type="entry name" value="Sec7"/>
    <property type="match status" value="1"/>
</dbReference>
<name>A0A0N4ZHP6_PARTI</name>
<dbReference type="InterPro" id="IPR035999">
    <property type="entry name" value="Sec7_dom_sf"/>
</dbReference>
<dbReference type="Pfam" id="PF01369">
    <property type="entry name" value="Sec7"/>
    <property type="match status" value="1"/>
</dbReference>
<dbReference type="AlphaFoldDB" id="A0A0N4ZHP6"/>
<organism evidence="8 9">
    <name type="scientific">Parastrongyloides trichosuri</name>
    <name type="common">Possum-specific nematode worm</name>
    <dbReference type="NCBI Taxonomy" id="131310"/>
    <lineage>
        <taxon>Eukaryota</taxon>
        <taxon>Metazoa</taxon>
        <taxon>Ecdysozoa</taxon>
        <taxon>Nematoda</taxon>
        <taxon>Chromadorea</taxon>
        <taxon>Rhabditida</taxon>
        <taxon>Tylenchina</taxon>
        <taxon>Panagrolaimomorpha</taxon>
        <taxon>Strongyloidoidea</taxon>
        <taxon>Strongyloididae</taxon>
        <taxon>Parastrongyloides</taxon>
    </lineage>
</organism>
<dbReference type="PROSITE" id="PS50096">
    <property type="entry name" value="IQ"/>
    <property type="match status" value="1"/>
</dbReference>
<evidence type="ECO:0000313" key="8">
    <source>
        <dbReference type="Proteomes" id="UP000038045"/>
    </source>
</evidence>
<comment type="similarity">
    <text evidence="2">Belongs to the BRAG family.</text>
</comment>
<evidence type="ECO:0000256" key="4">
    <source>
        <dbReference type="ARBA" id="ARBA00022553"/>
    </source>
</evidence>
<dbReference type="PROSITE" id="PS50190">
    <property type="entry name" value="SEC7"/>
    <property type="match status" value="1"/>
</dbReference>
<accession>A0A0N4ZHP6</accession>
<evidence type="ECO:0000256" key="2">
    <source>
        <dbReference type="ARBA" id="ARBA00006248"/>
    </source>
</evidence>
<proteinExistence type="inferred from homology"/>
<evidence type="ECO:0000256" key="5">
    <source>
        <dbReference type="ARBA" id="ARBA00023054"/>
    </source>
</evidence>
<dbReference type="WBParaSite" id="PTRK_0000744200.1">
    <property type="protein sequence ID" value="PTRK_0000744200.1"/>
    <property type="gene ID" value="PTRK_0000744200"/>
</dbReference>
<keyword evidence="3" id="KW-0963">Cytoplasm</keyword>
<dbReference type="GO" id="GO:0030036">
    <property type="term" value="P:actin cytoskeleton organization"/>
    <property type="evidence" value="ECO:0007669"/>
    <property type="project" value="TreeGrafter"/>
</dbReference>
<dbReference type="Pfam" id="PF16453">
    <property type="entry name" value="IQ_SEC7_PH"/>
    <property type="match status" value="1"/>
</dbReference>
<dbReference type="STRING" id="131310.A0A0N4ZHP6"/>
<dbReference type="PANTHER" id="PTHR10663:SF342">
    <property type="entry name" value="FI21420P1"/>
    <property type="match status" value="1"/>
</dbReference>
<evidence type="ECO:0000256" key="1">
    <source>
        <dbReference type="ARBA" id="ARBA00004496"/>
    </source>
</evidence>
<dbReference type="SUPFAM" id="SSF48425">
    <property type="entry name" value="Sec7 domain"/>
    <property type="match status" value="1"/>
</dbReference>
<dbReference type="SMART" id="SM00222">
    <property type="entry name" value="Sec7"/>
    <property type="match status" value="1"/>
</dbReference>
<keyword evidence="8" id="KW-1185">Reference proteome</keyword>
<dbReference type="SUPFAM" id="SSF50729">
    <property type="entry name" value="PH domain-like"/>
    <property type="match status" value="1"/>
</dbReference>
<dbReference type="InterPro" id="IPR023394">
    <property type="entry name" value="Sec7_C_sf"/>
</dbReference>
<keyword evidence="5" id="KW-0175">Coiled coil</keyword>
<dbReference type="InterPro" id="IPR011993">
    <property type="entry name" value="PH-like_dom_sf"/>
</dbReference>
<dbReference type="GO" id="GO:0032012">
    <property type="term" value="P:regulation of ARF protein signal transduction"/>
    <property type="evidence" value="ECO:0007669"/>
    <property type="project" value="InterPro"/>
</dbReference>
<dbReference type="Gene3D" id="1.10.1000.11">
    <property type="entry name" value="Arf Nucleotide-binding Site Opener,domain 2"/>
    <property type="match status" value="1"/>
</dbReference>
<dbReference type="GO" id="GO:0005085">
    <property type="term" value="F:guanyl-nucleotide exchange factor activity"/>
    <property type="evidence" value="ECO:0007669"/>
    <property type="project" value="InterPro"/>
</dbReference>
<feature type="region of interest" description="Disordered" evidence="6">
    <location>
        <begin position="828"/>
        <end position="863"/>
    </location>
</feature>
<dbReference type="GO" id="GO:0005737">
    <property type="term" value="C:cytoplasm"/>
    <property type="evidence" value="ECO:0007669"/>
    <property type="project" value="UniProtKB-SubCell"/>
</dbReference>
<sequence>MSTVLRAGFVINSGGKRKTREYEISDCLRRCHLDILEKKYGGAERAHKAATIIQRCYRNYRLSKFYKGIVPQKKSIRSKSSTAGLYPMKSESYINRVLQSHNNNMSSCQGRHLSPCWKQPEDKNLPDPHLTRNFNSTITEIYNYSAPTRKGTGIVMGNNTSSSEKLTPYSTYIKGINILTPSDDIIFSSKSKPTNDNSFINGVKEEAEQMYQTYQTLQFDPNCSSKDTTFSDTLNSTLDTTNQLSETFSNYSSNNYTPTNMNYFSKSFCNTSSPRLAPHRRPIHSTLAKGKLLHGMETFNDSGDSSNLNHHLSTTFLNDDPTSTYKRVNYGNSSPNVWVLRNSKLGENNHQKSNVTSTGENEIFNLSTKSCKPNFLFGNSPQSQPKNMCMAPNNSRGPSSTLLNSKEFAGNDYVNSRNDNRGFSKSANMISTHKSRLQNTENGECVLRIGDMFEKSADNKRRRLYRICLNFFNKKPDRGIALLAKNGFIQGSPEEVAHFFLTRRGLSRKKIGEFLGTHNSKYHTDVLNRYVEYMDVRDLPIDIAIREFMKYFTLPGEAQQIDRIVTAFARHYAKTSYNEIFGKVSEDGIHILAFAVIILNTDLYSPHLKKEKRMSCSDFVKNTRQAHELGNLPVECYEEIYHRIKNNEILPARDHVTQVANLQSCLIGKNKPNLIEQHRRLICYCRMNQYKGGNKKQSTSAHCRELFLFNDSLMIAKISRNKNGEDQYTVRFFEQLEQLSVTTYESKYVEHGIRIYDKKGNETILIARTISDQQRFIMDLKESLLECMSMESVRLGMQVDLSKFKDQNISLGSELMYYYKINNGTENQRDSGLSDVEPSVSSLCPSSSSSSNVKAPSTAPPTRRLSYNSLDSGVIEGVCDL</sequence>
<dbReference type="CDD" id="cd23767">
    <property type="entry name" value="IQCD"/>
    <property type="match status" value="1"/>
</dbReference>
<dbReference type="Proteomes" id="UP000038045">
    <property type="component" value="Unplaced"/>
</dbReference>
<keyword evidence="4" id="KW-0597">Phosphoprotein</keyword>
<evidence type="ECO:0000259" key="7">
    <source>
        <dbReference type="PROSITE" id="PS50190"/>
    </source>
</evidence>
<dbReference type="InterPro" id="IPR033742">
    <property type="entry name" value="IQSEC_PH"/>
</dbReference>
<dbReference type="Gene3D" id="1.10.220.20">
    <property type="match status" value="1"/>
</dbReference>
<reference evidence="9" key="1">
    <citation type="submission" date="2017-02" db="UniProtKB">
        <authorList>
            <consortium name="WormBaseParasite"/>
        </authorList>
    </citation>
    <scope>IDENTIFICATION</scope>
</reference>
<protein>
    <submittedName>
        <fullName evidence="9">SEC7 domain-containing protein</fullName>
    </submittedName>
</protein>
<dbReference type="InterPro" id="IPR000904">
    <property type="entry name" value="Sec7_dom"/>
</dbReference>
<comment type="subcellular location">
    <subcellularLocation>
        <location evidence="1">Cytoplasm</location>
    </subcellularLocation>
</comment>
<dbReference type="Gene3D" id="2.30.29.30">
    <property type="entry name" value="Pleckstrin-homology domain (PH domain)/Phosphotyrosine-binding domain (PTB)"/>
    <property type="match status" value="1"/>
</dbReference>
<feature type="compositionally biased region" description="Low complexity" evidence="6">
    <location>
        <begin position="836"/>
        <end position="857"/>
    </location>
</feature>